<evidence type="ECO:0000313" key="2">
    <source>
        <dbReference type="EMBL" id="CAF4396785.1"/>
    </source>
</evidence>
<gene>
    <name evidence="2" type="ORF">OXD698_LOCUS51230</name>
</gene>
<evidence type="ECO:0000313" key="3">
    <source>
        <dbReference type="Proteomes" id="UP000663844"/>
    </source>
</evidence>
<feature type="non-terminal residue" evidence="2">
    <location>
        <position position="1"/>
    </location>
</feature>
<dbReference type="EMBL" id="CAJOAZ010025930">
    <property type="protein sequence ID" value="CAF4396785.1"/>
    <property type="molecule type" value="Genomic_DNA"/>
</dbReference>
<organism evidence="2 3">
    <name type="scientific">Adineta steineri</name>
    <dbReference type="NCBI Taxonomy" id="433720"/>
    <lineage>
        <taxon>Eukaryota</taxon>
        <taxon>Metazoa</taxon>
        <taxon>Spiralia</taxon>
        <taxon>Gnathifera</taxon>
        <taxon>Rotifera</taxon>
        <taxon>Eurotatoria</taxon>
        <taxon>Bdelloidea</taxon>
        <taxon>Adinetida</taxon>
        <taxon>Adinetidae</taxon>
        <taxon>Adineta</taxon>
    </lineage>
</organism>
<reference evidence="2" key="1">
    <citation type="submission" date="2021-02" db="EMBL/GenBank/DDBJ databases">
        <authorList>
            <person name="Nowell W R."/>
        </authorList>
    </citation>
    <scope>NUCLEOTIDE SEQUENCE</scope>
</reference>
<evidence type="ECO:0000256" key="1">
    <source>
        <dbReference type="SAM" id="Coils"/>
    </source>
</evidence>
<accession>A0A820NV39</accession>
<feature type="coiled-coil region" evidence="1">
    <location>
        <begin position="52"/>
        <end position="111"/>
    </location>
</feature>
<dbReference type="Proteomes" id="UP000663844">
    <property type="component" value="Unassembled WGS sequence"/>
</dbReference>
<sequence length="133" mass="15669">NEKLQRDLKLFEEAGAVPLTYQSLKLPDGLSPSSRDIISCLNEYLVDALAEVTAQREMNKSLEEGLDKYRRKLNVIKHQTGLLYKDFHEKQQQWLNEREQTNDAKRDLQTEIEKNLVKLQEFDVIEFKKNNFN</sequence>
<proteinExistence type="predicted"/>
<protein>
    <submittedName>
        <fullName evidence="2">Uncharacterized protein</fullName>
    </submittedName>
</protein>
<name>A0A820NV39_9BILA</name>
<comment type="caution">
    <text evidence="2">The sequence shown here is derived from an EMBL/GenBank/DDBJ whole genome shotgun (WGS) entry which is preliminary data.</text>
</comment>
<dbReference type="AlphaFoldDB" id="A0A820NV39"/>
<keyword evidence="1" id="KW-0175">Coiled coil</keyword>